<dbReference type="Proteomes" id="UP001162156">
    <property type="component" value="Unassembled WGS sequence"/>
</dbReference>
<comment type="caution">
    <text evidence="3">The sequence shown here is derived from an EMBL/GenBank/DDBJ whole genome shotgun (WGS) entry which is preliminary data.</text>
</comment>
<reference evidence="3" key="1">
    <citation type="journal article" date="2023" name="Insect Mol. Biol.">
        <title>Genome sequencing provides insights into the evolution of gene families encoding plant cell wall-degrading enzymes in longhorned beetles.</title>
        <authorList>
            <person name="Shin N.R."/>
            <person name="Okamura Y."/>
            <person name="Kirsch R."/>
            <person name="Pauchet Y."/>
        </authorList>
    </citation>
    <scope>NUCLEOTIDE SEQUENCE</scope>
    <source>
        <strain evidence="3">RBIC_L_NR</strain>
    </source>
</reference>
<dbReference type="InterPro" id="IPR036188">
    <property type="entry name" value="FAD/NAD-bd_sf"/>
</dbReference>
<proteinExistence type="inferred from homology"/>
<evidence type="ECO:0000313" key="3">
    <source>
        <dbReference type="EMBL" id="KAJ8926199.1"/>
    </source>
</evidence>
<dbReference type="EMBL" id="JANEYF010005981">
    <property type="protein sequence ID" value="KAJ8926199.1"/>
    <property type="molecule type" value="Genomic_DNA"/>
</dbReference>
<evidence type="ECO:0000256" key="1">
    <source>
        <dbReference type="ARBA" id="ARBA00010790"/>
    </source>
</evidence>
<dbReference type="InterPro" id="IPR012132">
    <property type="entry name" value="GMC_OxRdtase"/>
</dbReference>
<dbReference type="InterPro" id="IPR000172">
    <property type="entry name" value="GMC_OxRdtase_N"/>
</dbReference>
<dbReference type="Pfam" id="PF00732">
    <property type="entry name" value="GMC_oxred_N"/>
    <property type="match status" value="1"/>
</dbReference>
<organism evidence="3 4">
    <name type="scientific">Rhamnusium bicolor</name>
    <dbReference type="NCBI Taxonomy" id="1586634"/>
    <lineage>
        <taxon>Eukaryota</taxon>
        <taxon>Metazoa</taxon>
        <taxon>Ecdysozoa</taxon>
        <taxon>Arthropoda</taxon>
        <taxon>Hexapoda</taxon>
        <taxon>Insecta</taxon>
        <taxon>Pterygota</taxon>
        <taxon>Neoptera</taxon>
        <taxon>Endopterygota</taxon>
        <taxon>Coleoptera</taxon>
        <taxon>Polyphaga</taxon>
        <taxon>Cucujiformia</taxon>
        <taxon>Chrysomeloidea</taxon>
        <taxon>Cerambycidae</taxon>
        <taxon>Lepturinae</taxon>
        <taxon>Rhagiini</taxon>
        <taxon>Rhamnusium</taxon>
    </lineage>
</organism>
<dbReference type="SUPFAM" id="SSF51905">
    <property type="entry name" value="FAD/NAD(P)-binding domain"/>
    <property type="match status" value="1"/>
</dbReference>
<dbReference type="GO" id="GO:0016614">
    <property type="term" value="F:oxidoreductase activity, acting on CH-OH group of donors"/>
    <property type="evidence" value="ECO:0007669"/>
    <property type="project" value="InterPro"/>
</dbReference>
<dbReference type="Gene3D" id="3.50.50.60">
    <property type="entry name" value="FAD/NAD(P)-binding domain"/>
    <property type="match status" value="1"/>
</dbReference>
<accession>A0AAV8WHP7</accession>
<keyword evidence="4" id="KW-1185">Reference proteome</keyword>
<feature type="domain" description="Glucose-methanol-choline oxidoreductase N-terminal" evidence="2">
    <location>
        <begin position="54"/>
        <end position="68"/>
    </location>
</feature>
<name>A0AAV8WHP7_9CUCU</name>
<comment type="similarity">
    <text evidence="1">Belongs to the GMC oxidoreductase family.</text>
</comment>
<dbReference type="PANTHER" id="PTHR11552:SF158">
    <property type="entry name" value="GH23626P-RELATED"/>
    <property type="match status" value="1"/>
</dbReference>
<dbReference type="PANTHER" id="PTHR11552">
    <property type="entry name" value="GLUCOSE-METHANOL-CHOLINE GMC OXIDOREDUCTASE"/>
    <property type="match status" value="1"/>
</dbReference>
<dbReference type="Gene3D" id="3.30.560.10">
    <property type="entry name" value="Glucose Oxidase, domain 3"/>
    <property type="match status" value="1"/>
</dbReference>
<dbReference type="PROSITE" id="PS00624">
    <property type="entry name" value="GMC_OXRED_2"/>
    <property type="match status" value="1"/>
</dbReference>
<evidence type="ECO:0000313" key="4">
    <source>
        <dbReference type="Proteomes" id="UP001162156"/>
    </source>
</evidence>
<sequence length="140" mass="15618">MPVRKRNNLVVLTKSYVIKIEINNDTKEATGVIFTNHGRTYRAAASKEVILSAGAISSPQLLMLSGIGPKEHLQELGVPIVENVPVGKVLRDHVGTYGVTFSSNMTSPNQTLRGANKRLLKWFWSLNYKQSITRFRLLPN</sequence>
<protein>
    <recommendedName>
        <fullName evidence="2">Glucose-methanol-choline oxidoreductase N-terminal domain-containing protein</fullName>
    </recommendedName>
</protein>
<dbReference type="AlphaFoldDB" id="A0AAV8WHP7"/>
<evidence type="ECO:0000259" key="2">
    <source>
        <dbReference type="PROSITE" id="PS00624"/>
    </source>
</evidence>
<dbReference type="GO" id="GO:0050660">
    <property type="term" value="F:flavin adenine dinucleotide binding"/>
    <property type="evidence" value="ECO:0007669"/>
    <property type="project" value="InterPro"/>
</dbReference>
<gene>
    <name evidence="3" type="ORF">NQ314_021455</name>
</gene>